<proteinExistence type="predicted"/>
<evidence type="ECO:0000313" key="2">
    <source>
        <dbReference type="EMBL" id="KAI3891149.1"/>
    </source>
</evidence>
<feature type="region of interest" description="Disordered" evidence="1">
    <location>
        <begin position="47"/>
        <end position="86"/>
    </location>
</feature>
<gene>
    <name evidence="2" type="ORF">MKW98_007454</name>
</gene>
<reference evidence="2" key="1">
    <citation type="submission" date="2022-04" db="EMBL/GenBank/DDBJ databases">
        <title>A functionally conserved STORR gene fusion in Papaver species that diverged 16.8 million years ago.</title>
        <authorList>
            <person name="Catania T."/>
        </authorList>
    </citation>
    <scope>NUCLEOTIDE SEQUENCE</scope>
    <source>
        <strain evidence="2">S-188037</strain>
    </source>
</reference>
<dbReference type="EMBL" id="JAJJMB010012081">
    <property type="protein sequence ID" value="KAI3891149.1"/>
    <property type="molecule type" value="Genomic_DNA"/>
</dbReference>
<name>A0AAD4SCF4_9MAGN</name>
<feature type="compositionally biased region" description="Pro residues" evidence="1">
    <location>
        <begin position="73"/>
        <end position="86"/>
    </location>
</feature>
<evidence type="ECO:0000313" key="3">
    <source>
        <dbReference type="Proteomes" id="UP001202328"/>
    </source>
</evidence>
<accession>A0AAD4SCF4</accession>
<keyword evidence="3" id="KW-1185">Reference proteome</keyword>
<dbReference type="AlphaFoldDB" id="A0AAD4SCF4"/>
<dbReference type="Proteomes" id="UP001202328">
    <property type="component" value="Unassembled WGS sequence"/>
</dbReference>
<organism evidence="2 3">
    <name type="scientific">Papaver atlanticum</name>
    <dbReference type="NCBI Taxonomy" id="357466"/>
    <lineage>
        <taxon>Eukaryota</taxon>
        <taxon>Viridiplantae</taxon>
        <taxon>Streptophyta</taxon>
        <taxon>Embryophyta</taxon>
        <taxon>Tracheophyta</taxon>
        <taxon>Spermatophyta</taxon>
        <taxon>Magnoliopsida</taxon>
        <taxon>Ranunculales</taxon>
        <taxon>Papaveraceae</taxon>
        <taxon>Papaveroideae</taxon>
        <taxon>Papaver</taxon>
    </lineage>
</organism>
<sequence>MESLTRRRTQLAIFLVFLFLFFISLNLSLTINSAPYDNEGINSHLRKLLARPPRTVNRPPTPMSNPNKHFEVPPGPPPPPQDDGTR</sequence>
<protein>
    <submittedName>
        <fullName evidence="2">Uncharacterized protein</fullName>
    </submittedName>
</protein>
<comment type="caution">
    <text evidence="2">The sequence shown here is derived from an EMBL/GenBank/DDBJ whole genome shotgun (WGS) entry which is preliminary data.</text>
</comment>
<evidence type="ECO:0000256" key="1">
    <source>
        <dbReference type="SAM" id="MobiDB-lite"/>
    </source>
</evidence>